<proteinExistence type="inferred from homology"/>
<keyword evidence="10" id="KW-0812">Transmembrane</keyword>
<evidence type="ECO:0000256" key="6">
    <source>
        <dbReference type="ARBA" id="ARBA00023002"/>
    </source>
</evidence>
<dbReference type="Proteomes" id="UP000291236">
    <property type="component" value="Chromosome"/>
</dbReference>
<evidence type="ECO:0000313" key="14">
    <source>
        <dbReference type="EMBL" id="BBH54564.1"/>
    </source>
</evidence>
<dbReference type="PRINTS" id="PR00411">
    <property type="entry name" value="PNDRDTASEI"/>
</dbReference>
<feature type="transmembrane region" description="Helical" evidence="10">
    <location>
        <begin position="7"/>
        <end position="24"/>
    </location>
</feature>
<dbReference type="InterPro" id="IPR004099">
    <property type="entry name" value="Pyr_nucl-diS_OxRdtase_dimer"/>
</dbReference>
<dbReference type="Gene3D" id="3.50.50.60">
    <property type="entry name" value="FAD/NAD(P)-binding domain"/>
    <property type="match status" value="2"/>
</dbReference>
<feature type="transmembrane region" description="Helical" evidence="10">
    <location>
        <begin position="238"/>
        <end position="259"/>
    </location>
</feature>
<evidence type="ECO:0000256" key="2">
    <source>
        <dbReference type="ARBA" id="ARBA00007532"/>
    </source>
</evidence>
<dbReference type="InterPro" id="IPR036188">
    <property type="entry name" value="FAD/NAD-bd_sf"/>
</dbReference>
<dbReference type="RefSeq" id="WP_130612539.1">
    <property type="nucleotide sequence ID" value="NZ_AP019368.1"/>
</dbReference>
<dbReference type="InterPro" id="IPR012999">
    <property type="entry name" value="Pyr_OxRdtase_I_AS"/>
</dbReference>
<dbReference type="SUPFAM" id="SSF55424">
    <property type="entry name" value="FAD/NAD-linked reductases, dimerisation (C-terminal) domain"/>
    <property type="match status" value="1"/>
</dbReference>
<evidence type="ECO:0000256" key="5">
    <source>
        <dbReference type="ARBA" id="ARBA00022857"/>
    </source>
</evidence>
<dbReference type="AlphaFoldDB" id="A0A4P2VQI6"/>
<evidence type="ECO:0000256" key="4">
    <source>
        <dbReference type="ARBA" id="ARBA00022827"/>
    </source>
</evidence>
<evidence type="ECO:0000256" key="3">
    <source>
        <dbReference type="ARBA" id="ARBA00022630"/>
    </source>
</evidence>
<feature type="transmembrane region" description="Helical" evidence="10">
    <location>
        <begin position="85"/>
        <end position="111"/>
    </location>
</feature>
<evidence type="ECO:0000256" key="9">
    <source>
        <dbReference type="RuleBase" id="RU003691"/>
    </source>
</evidence>
<dbReference type="InterPro" id="IPR023753">
    <property type="entry name" value="FAD/NAD-binding_dom"/>
</dbReference>
<dbReference type="PANTHER" id="PTHR43014:SF2">
    <property type="entry name" value="MERCURIC REDUCTASE"/>
    <property type="match status" value="1"/>
</dbReference>
<evidence type="ECO:0000259" key="11">
    <source>
        <dbReference type="Pfam" id="PF02852"/>
    </source>
</evidence>
<keyword evidence="4 9" id="KW-0274">FAD</keyword>
<dbReference type="KEGG" id="sbf:JCM31447_30350"/>
<evidence type="ECO:0000259" key="13">
    <source>
        <dbReference type="Pfam" id="PF09335"/>
    </source>
</evidence>
<feature type="domain" description="Pyridine nucleotide-disulphide oxidoreductase dimerisation" evidence="11">
    <location>
        <begin position="581"/>
        <end position="685"/>
    </location>
</feature>
<dbReference type="InterPro" id="IPR032816">
    <property type="entry name" value="VTT_dom"/>
</dbReference>
<dbReference type="PRINTS" id="PR00368">
    <property type="entry name" value="FADPNR"/>
</dbReference>
<evidence type="ECO:0000256" key="8">
    <source>
        <dbReference type="ARBA" id="ARBA00023284"/>
    </source>
</evidence>
<keyword evidence="5" id="KW-0521">NADP</keyword>
<dbReference type="PROSITE" id="PS00076">
    <property type="entry name" value="PYRIDINE_REDOX_1"/>
    <property type="match status" value="1"/>
</dbReference>
<evidence type="ECO:0000256" key="7">
    <source>
        <dbReference type="ARBA" id="ARBA00023157"/>
    </source>
</evidence>
<gene>
    <name evidence="14" type="ORF">JCM31447_30350</name>
</gene>
<name>A0A4P2VQI6_FLUSA</name>
<feature type="transmembrane region" description="Helical" evidence="10">
    <location>
        <begin position="197"/>
        <end position="217"/>
    </location>
</feature>
<keyword evidence="8 9" id="KW-0676">Redox-active center</keyword>
<evidence type="ECO:0000256" key="10">
    <source>
        <dbReference type="SAM" id="Phobius"/>
    </source>
</evidence>
<protein>
    <submittedName>
        <fullName evidence="14">Pyridine nucleotide-disulfide oxidoreductase</fullName>
    </submittedName>
</protein>
<keyword evidence="3 9" id="KW-0285">Flavoprotein</keyword>
<reference evidence="14 15" key="1">
    <citation type="submission" date="2018-12" db="EMBL/GenBank/DDBJ databases">
        <title>Rubrispira sanarue gen. nov., sp., nov., a member of the order Silvanigrellales, isolated from a brackish lake in Hamamatsu Japan.</title>
        <authorList>
            <person name="Maejima Y."/>
            <person name="Iino T."/>
            <person name="Muraguchi Y."/>
            <person name="Fukuda K."/>
            <person name="Nojiri H."/>
            <person name="Ohkuma M."/>
            <person name="Moriuchi R."/>
            <person name="Dohra H."/>
            <person name="Kimbara K."/>
            <person name="Shintani M."/>
        </authorList>
    </citation>
    <scope>NUCLEOTIDE SEQUENCE [LARGE SCALE GENOMIC DNA]</scope>
    <source>
        <strain evidence="14 15">RF1110005</strain>
    </source>
</reference>
<evidence type="ECO:0000259" key="12">
    <source>
        <dbReference type="Pfam" id="PF07992"/>
    </source>
</evidence>
<dbReference type="PANTHER" id="PTHR43014">
    <property type="entry name" value="MERCURIC REDUCTASE"/>
    <property type="match status" value="1"/>
</dbReference>
<comment type="similarity">
    <text evidence="2 9">Belongs to the class-I pyridine nucleotide-disulfide oxidoreductase family.</text>
</comment>
<dbReference type="Pfam" id="PF09335">
    <property type="entry name" value="VTT_dom"/>
    <property type="match status" value="1"/>
</dbReference>
<feature type="transmembrane region" description="Helical" evidence="10">
    <location>
        <begin position="53"/>
        <end position="78"/>
    </location>
</feature>
<evidence type="ECO:0000313" key="15">
    <source>
        <dbReference type="Proteomes" id="UP000291236"/>
    </source>
</evidence>
<dbReference type="Gene3D" id="3.30.390.30">
    <property type="match status" value="1"/>
</dbReference>
<keyword evidence="15" id="KW-1185">Reference proteome</keyword>
<feature type="domain" description="VTT" evidence="13">
    <location>
        <begin position="73"/>
        <end position="186"/>
    </location>
</feature>
<dbReference type="FunFam" id="3.30.390.30:FF:000001">
    <property type="entry name" value="Dihydrolipoyl dehydrogenase"/>
    <property type="match status" value="1"/>
</dbReference>
<sequence>MKFNLKKVSIVILFLVIIIIFQYLNLKSYFNIDYIRENQEYFYQIFADKRVEFLIGFFLLYIVLTTVSFPGAAVLTLLGGALFGVLWGTAIVSLASTIGATLAFLSSRYILRDSVKNKFSNQIKQFQDNFEKNGKAYLFTLRAIPIFPFFMVNLVMGFTAIRVRDYFWVSMLGMLPGTLVYVNAGKQLGTIKSVKDIFSIELFISFALLGLFPYLIKTTISYISMKIKLAKFKKPKKFDYNLVVIGGGAAGLVTSYIAATVKAKVALIEKGKMGGDCLYTGCVPSKTIIKSAKIISYLKNAHEYGIDNCKYNINFTEIMQRVKNVIRKIEPHDSRERFTQLGVDCITGKAEIISPYEVQVDNKIITTKNIVISSGASPNLFPFEGLEKVEYRTSENIWELKSLPKNMLILGGGAIGCEMAQAFARMGSNVSILEKQDRLFSKEDIDISIFIENKFRHENISILTNKKVSLFERKNGINIVQYEDTRTGTSYSLEFDIVFIALGRKANVTGFGLEKLGIKLRNDGTIECDEFLRTNYHNIFVCGDVTGPFQFTHMASHQAWFAAVNSLFGDFKRFKINYNNIPWTTFTDPEISRIGLNEQIAGQAKIPFEIVKYDLAKLDRAVTEGEAAGFIKVLVRPNTDKIIGVTIVGAIAGELMAEFALAMKYNIGLNKILSTTHAYPTFSEANKFVAGEWKKAHVPTKLLSYVQKFHAWKRS</sequence>
<dbReference type="GO" id="GO:0016668">
    <property type="term" value="F:oxidoreductase activity, acting on a sulfur group of donors, NAD(P) as acceptor"/>
    <property type="evidence" value="ECO:0007669"/>
    <property type="project" value="InterPro"/>
</dbReference>
<keyword evidence="10" id="KW-0472">Membrane</keyword>
<feature type="domain" description="FAD/NAD(P)-binding" evidence="12">
    <location>
        <begin position="240"/>
        <end position="559"/>
    </location>
</feature>
<dbReference type="GO" id="GO:0003955">
    <property type="term" value="F:NAD(P)H dehydrogenase (quinone) activity"/>
    <property type="evidence" value="ECO:0007669"/>
    <property type="project" value="TreeGrafter"/>
</dbReference>
<dbReference type="SUPFAM" id="SSF51905">
    <property type="entry name" value="FAD/NAD(P)-binding domain"/>
    <property type="match status" value="1"/>
</dbReference>
<dbReference type="GO" id="GO:0050660">
    <property type="term" value="F:flavin adenine dinucleotide binding"/>
    <property type="evidence" value="ECO:0007669"/>
    <property type="project" value="TreeGrafter"/>
</dbReference>
<dbReference type="EMBL" id="AP019368">
    <property type="protein sequence ID" value="BBH54564.1"/>
    <property type="molecule type" value="Genomic_DNA"/>
</dbReference>
<keyword evidence="7" id="KW-1015">Disulfide bond</keyword>
<dbReference type="Pfam" id="PF02852">
    <property type="entry name" value="Pyr_redox_dim"/>
    <property type="match status" value="1"/>
</dbReference>
<keyword evidence="6 9" id="KW-0560">Oxidoreductase</keyword>
<comment type="cofactor">
    <cofactor evidence="1">
        <name>FAD</name>
        <dbReference type="ChEBI" id="CHEBI:57692"/>
    </cofactor>
</comment>
<dbReference type="OrthoDB" id="9800167at2"/>
<evidence type="ECO:0000256" key="1">
    <source>
        <dbReference type="ARBA" id="ARBA00001974"/>
    </source>
</evidence>
<dbReference type="Pfam" id="PF07992">
    <property type="entry name" value="Pyr_redox_2"/>
    <property type="match status" value="1"/>
</dbReference>
<organism evidence="14 15">
    <name type="scientific">Fluviispira sanaruensis</name>
    <dbReference type="NCBI Taxonomy" id="2493639"/>
    <lineage>
        <taxon>Bacteria</taxon>
        <taxon>Pseudomonadati</taxon>
        <taxon>Bdellovibrionota</taxon>
        <taxon>Oligoflexia</taxon>
        <taxon>Silvanigrellales</taxon>
        <taxon>Silvanigrellaceae</taxon>
        <taxon>Fluviispira</taxon>
    </lineage>
</organism>
<feature type="transmembrane region" description="Helical" evidence="10">
    <location>
        <begin position="136"/>
        <end position="159"/>
    </location>
</feature>
<accession>A0A4P2VQI6</accession>
<dbReference type="InterPro" id="IPR016156">
    <property type="entry name" value="FAD/NAD-linked_Rdtase_dimer_sf"/>
</dbReference>
<keyword evidence="10" id="KW-1133">Transmembrane helix</keyword>